<name>A0A0X1KUE0_9THEM</name>
<reference evidence="1 2" key="1">
    <citation type="submission" date="2014-01" db="EMBL/GenBank/DDBJ databases">
        <title>Genome sequencing of Thermotog hypogea.</title>
        <authorList>
            <person name="Zhang X."/>
            <person name="Alvare G."/>
            <person name="Fristensky B."/>
            <person name="Chen L."/>
            <person name="Suen T."/>
            <person name="Chen Q."/>
            <person name="Ma K."/>
        </authorList>
    </citation>
    <scope>NUCLEOTIDE SEQUENCE [LARGE SCALE GENOMIC DNA]</scope>
    <source>
        <strain evidence="1 2">DSM 11164</strain>
    </source>
</reference>
<organism evidence="1 2">
    <name type="scientific">Pseudothermotoga hypogea DSM 11164 = NBRC 106472</name>
    <dbReference type="NCBI Taxonomy" id="1123384"/>
    <lineage>
        <taxon>Bacteria</taxon>
        <taxon>Thermotogati</taxon>
        <taxon>Thermotogota</taxon>
        <taxon>Thermotogae</taxon>
        <taxon>Thermotogales</taxon>
        <taxon>Thermotogaceae</taxon>
        <taxon>Pseudothermotoga</taxon>
    </lineage>
</organism>
<gene>
    <name evidence="1" type="ORF">AJ81_10150</name>
</gene>
<dbReference type="PaxDb" id="1123384-AJ81_10150"/>
<dbReference type="PATRIC" id="fig|1123384.7.peg.2038"/>
<dbReference type="EMBL" id="CP007141">
    <property type="protein sequence ID" value="AJC74920.1"/>
    <property type="molecule type" value="Genomic_DNA"/>
</dbReference>
<dbReference type="AlphaFoldDB" id="A0A0X1KUE0"/>
<evidence type="ECO:0000313" key="2">
    <source>
        <dbReference type="Proteomes" id="UP000077469"/>
    </source>
</evidence>
<protein>
    <submittedName>
        <fullName evidence="1">Uncharacterized protein</fullName>
    </submittedName>
</protein>
<evidence type="ECO:0000313" key="1">
    <source>
        <dbReference type="EMBL" id="AJC74920.1"/>
    </source>
</evidence>
<dbReference type="Proteomes" id="UP000077469">
    <property type="component" value="Chromosome"/>
</dbReference>
<dbReference type="KEGG" id="phy:AJ81_10150"/>
<keyword evidence="2" id="KW-1185">Reference proteome</keyword>
<proteinExistence type="predicted"/>
<accession>A0A0X1KUE0</accession>
<sequence>MITIIDLFRHGRYPIQHRSSDETEEILRQFLELI</sequence>